<sequence>MTSCATQLPRRLPRRLVALAVVGRHRLRRLAPARDERGSAGLETLVMATAALSIVLVVVAAGRYVDGSAQANDAAYAAARAASLESGMGQGTIAGRQAAEKSLAERGKSCQNLTVSFAGSDFTSGGQVVAEVTCTVTLIDTGSLGKQLGLRPNTQFTERAVVPIETYRSES</sequence>
<evidence type="ECO:0000313" key="2">
    <source>
        <dbReference type="EMBL" id="QVT79286.1"/>
    </source>
</evidence>
<name>A0ABX8EG41_9ACTN</name>
<organism evidence="2 3">
    <name type="scientific">Nocardioides aquaticus</name>
    <dbReference type="NCBI Taxonomy" id="160826"/>
    <lineage>
        <taxon>Bacteria</taxon>
        <taxon>Bacillati</taxon>
        <taxon>Actinomycetota</taxon>
        <taxon>Actinomycetes</taxon>
        <taxon>Propionibacteriales</taxon>
        <taxon>Nocardioidaceae</taxon>
        <taxon>Nocardioides</taxon>
    </lineage>
</organism>
<evidence type="ECO:0000256" key="1">
    <source>
        <dbReference type="SAM" id="Phobius"/>
    </source>
</evidence>
<keyword evidence="1" id="KW-0472">Membrane</keyword>
<dbReference type="RefSeq" id="WP_214058761.1">
    <property type="nucleotide sequence ID" value="NZ_BAAAHS010000082.1"/>
</dbReference>
<proteinExistence type="predicted"/>
<dbReference type="EMBL" id="CP075371">
    <property type="protein sequence ID" value="QVT79286.1"/>
    <property type="molecule type" value="Genomic_DNA"/>
</dbReference>
<reference evidence="2 3" key="1">
    <citation type="submission" date="2021-05" db="EMBL/GenBank/DDBJ databases">
        <title>Complete genome of Nocardioides aquaticus KCTC 9944T isolated from meromictic and hypersaline Ekho Lake, Antarctica.</title>
        <authorList>
            <person name="Hwang K."/>
            <person name="Kim K.M."/>
            <person name="Choe H."/>
        </authorList>
    </citation>
    <scope>NUCLEOTIDE SEQUENCE [LARGE SCALE GENOMIC DNA]</scope>
    <source>
        <strain evidence="2 3">KCTC 9944</strain>
    </source>
</reference>
<keyword evidence="1" id="KW-0812">Transmembrane</keyword>
<dbReference type="Proteomes" id="UP000679307">
    <property type="component" value="Chromosome"/>
</dbReference>
<feature type="transmembrane region" description="Helical" evidence="1">
    <location>
        <begin position="45"/>
        <end position="65"/>
    </location>
</feature>
<keyword evidence="3" id="KW-1185">Reference proteome</keyword>
<gene>
    <name evidence="2" type="ORF">ENKNEFLB_01667</name>
</gene>
<evidence type="ECO:0008006" key="4">
    <source>
        <dbReference type="Google" id="ProtNLM"/>
    </source>
</evidence>
<evidence type="ECO:0000313" key="3">
    <source>
        <dbReference type="Proteomes" id="UP000679307"/>
    </source>
</evidence>
<protein>
    <recommendedName>
        <fullName evidence="4">Pilus assembly protein</fullName>
    </recommendedName>
</protein>
<keyword evidence="1" id="KW-1133">Transmembrane helix</keyword>
<accession>A0ABX8EG41</accession>